<evidence type="ECO:0000256" key="5">
    <source>
        <dbReference type="ARBA" id="ARBA00023098"/>
    </source>
</evidence>
<dbReference type="GO" id="GO:0012505">
    <property type="term" value="C:endomembrane system"/>
    <property type="evidence" value="ECO:0007669"/>
    <property type="project" value="UniProtKB-SubCell"/>
</dbReference>
<name>A0AAD0NZR9_9ACTN</name>
<dbReference type="GO" id="GO:0006643">
    <property type="term" value="P:membrane lipid metabolic process"/>
    <property type="evidence" value="ECO:0007669"/>
    <property type="project" value="TreeGrafter"/>
</dbReference>
<feature type="transmembrane region" description="Helical" evidence="8">
    <location>
        <begin position="166"/>
        <end position="188"/>
    </location>
</feature>
<evidence type="ECO:0000256" key="1">
    <source>
        <dbReference type="ARBA" id="ARBA00004127"/>
    </source>
</evidence>
<evidence type="ECO:0000256" key="4">
    <source>
        <dbReference type="ARBA" id="ARBA00023002"/>
    </source>
</evidence>
<feature type="region of interest" description="Disordered" evidence="7">
    <location>
        <begin position="44"/>
        <end position="65"/>
    </location>
</feature>
<feature type="transmembrane region" description="Helical" evidence="8">
    <location>
        <begin position="12"/>
        <end position="31"/>
    </location>
</feature>
<sequence length="333" mass="37872">MLEFLPEPMREPTVLAIPFFVTLLAIEWFAAAKLEHDEHALTADGAADSDPAGRPAQAPPGAYDARDARSSVSMGLVSIATSTFWKFLGLLLYSALFAYVAPWQLPADEWYTWVIAFIGVDFLFYWSHRVSHRVRLVWATHQAHHSSEYFNFATALRQKWNISAAVVMWIPLPLLGVPPALVFAAYSLNLVYQFWIHTERIGRLWAPFEFVFNTPSHHRVHHGCDPEYLDRNYGGVFIVWDRMFGTFAPEVRRPRYGLTKPVDTYNIVRLQTHEYAAIARDVRAASSWRSRLGYVFGPPGWTPRRSPDVVAAQCLPGRQPSASQIPDADRTQQ</sequence>
<dbReference type="GeneID" id="32691174"/>
<dbReference type="GO" id="GO:0016020">
    <property type="term" value="C:membrane"/>
    <property type="evidence" value="ECO:0007669"/>
    <property type="project" value="GOC"/>
</dbReference>
<keyword evidence="4" id="KW-0560">Oxidoreductase</keyword>
<feature type="transmembrane region" description="Helical" evidence="8">
    <location>
        <begin position="110"/>
        <end position="126"/>
    </location>
</feature>
<dbReference type="AlphaFoldDB" id="A0AAD0NZR9"/>
<dbReference type="Proteomes" id="UP000247118">
    <property type="component" value="Chromosome"/>
</dbReference>
<keyword evidence="3 8" id="KW-1133">Transmembrane helix</keyword>
<feature type="compositionally biased region" description="Low complexity" evidence="7">
    <location>
        <begin position="52"/>
        <end position="62"/>
    </location>
</feature>
<dbReference type="PANTHER" id="PTHR21624">
    <property type="entry name" value="STEROL DESATURASE-RELATED PROTEIN"/>
    <property type="match status" value="1"/>
</dbReference>
<feature type="transmembrane region" description="Helical" evidence="8">
    <location>
        <begin position="76"/>
        <end position="98"/>
    </location>
</feature>
<protein>
    <submittedName>
        <fullName evidence="10">Sterol desaturase family protein</fullName>
    </submittedName>
</protein>
<keyword evidence="6 8" id="KW-0472">Membrane</keyword>
<gene>
    <name evidence="10" type="ORF">DLJ61_25450</name>
</gene>
<evidence type="ECO:0000256" key="3">
    <source>
        <dbReference type="ARBA" id="ARBA00022989"/>
    </source>
</evidence>
<evidence type="ECO:0000256" key="2">
    <source>
        <dbReference type="ARBA" id="ARBA00022692"/>
    </source>
</evidence>
<evidence type="ECO:0000313" key="11">
    <source>
        <dbReference type="Proteomes" id="UP000247118"/>
    </source>
</evidence>
<evidence type="ECO:0000256" key="8">
    <source>
        <dbReference type="SAM" id="Phobius"/>
    </source>
</evidence>
<proteinExistence type="predicted"/>
<reference evidence="10 11" key="1">
    <citation type="submission" date="2018-05" db="EMBL/GenBank/DDBJ databases">
        <title>Complete genome sequence of Gordonia terrae NRRL B-16283.</title>
        <authorList>
            <person name="Garlena R.A."/>
            <person name="Russell D.A."/>
            <person name="Hatfull G.F."/>
        </authorList>
    </citation>
    <scope>NUCLEOTIDE SEQUENCE [LARGE SCALE GENOMIC DNA]</scope>
    <source>
        <strain evidence="10 11">NRRL B-16283</strain>
    </source>
</reference>
<dbReference type="GO" id="GO:0005506">
    <property type="term" value="F:iron ion binding"/>
    <property type="evidence" value="ECO:0007669"/>
    <property type="project" value="InterPro"/>
</dbReference>
<evidence type="ECO:0000256" key="7">
    <source>
        <dbReference type="SAM" id="MobiDB-lite"/>
    </source>
</evidence>
<dbReference type="InterPro" id="IPR051689">
    <property type="entry name" value="Sterol_desaturase/TMEM195"/>
</dbReference>
<dbReference type="GO" id="GO:0050479">
    <property type="term" value="F:glyceryl-ether monooxygenase activity"/>
    <property type="evidence" value="ECO:0007669"/>
    <property type="project" value="TreeGrafter"/>
</dbReference>
<comment type="subcellular location">
    <subcellularLocation>
        <location evidence="1">Endomembrane system</location>
        <topology evidence="1">Multi-pass membrane protein</topology>
    </subcellularLocation>
</comment>
<organism evidence="10 11">
    <name type="scientific">Gordonia terrae</name>
    <dbReference type="NCBI Taxonomy" id="2055"/>
    <lineage>
        <taxon>Bacteria</taxon>
        <taxon>Bacillati</taxon>
        <taxon>Actinomycetota</taxon>
        <taxon>Actinomycetes</taxon>
        <taxon>Mycobacteriales</taxon>
        <taxon>Gordoniaceae</taxon>
        <taxon>Gordonia</taxon>
    </lineage>
</organism>
<dbReference type="GO" id="GO:0008610">
    <property type="term" value="P:lipid biosynthetic process"/>
    <property type="evidence" value="ECO:0007669"/>
    <property type="project" value="InterPro"/>
</dbReference>
<feature type="domain" description="Fatty acid hydroxylase" evidence="9">
    <location>
        <begin position="113"/>
        <end position="246"/>
    </location>
</feature>
<dbReference type="InterPro" id="IPR006694">
    <property type="entry name" value="Fatty_acid_hydroxylase"/>
</dbReference>
<evidence type="ECO:0000259" key="9">
    <source>
        <dbReference type="Pfam" id="PF04116"/>
    </source>
</evidence>
<dbReference type="EMBL" id="CP029604">
    <property type="protein sequence ID" value="AWO86407.1"/>
    <property type="molecule type" value="Genomic_DNA"/>
</dbReference>
<keyword evidence="5" id="KW-0443">Lipid metabolism</keyword>
<evidence type="ECO:0000256" key="6">
    <source>
        <dbReference type="ARBA" id="ARBA00023136"/>
    </source>
</evidence>
<keyword evidence="2 8" id="KW-0812">Transmembrane</keyword>
<dbReference type="PANTHER" id="PTHR21624:SF1">
    <property type="entry name" value="ALKYLGLYCEROL MONOOXYGENASE"/>
    <property type="match status" value="1"/>
</dbReference>
<dbReference type="Pfam" id="PF04116">
    <property type="entry name" value="FA_hydroxylase"/>
    <property type="match status" value="1"/>
</dbReference>
<accession>A0AAD0NZR9</accession>
<evidence type="ECO:0000313" key="10">
    <source>
        <dbReference type="EMBL" id="AWO86407.1"/>
    </source>
</evidence>
<dbReference type="RefSeq" id="WP_004020986.1">
    <property type="nucleotide sequence ID" value="NZ_CABEIC010000002.1"/>
</dbReference>